<dbReference type="Gene3D" id="3.40.50.1820">
    <property type="entry name" value="alpha/beta hydrolase"/>
    <property type="match status" value="1"/>
</dbReference>
<reference evidence="5" key="1">
    <citation type="submission" date="2012-12" db="EMBL/GenBank/DDBJ databases">
        <title>Genome Sequence of Photobacterium leiognathi lrivu.4.1.</title>
        <authorList>
            <person name="Urbanczyk H."/>
            <person name="Ogura Y."/>
            <person name="Hayashi T."/>
            <person name="Dunlap P.V."/>
        </authorList>
    </citation>
    <scope>NUCLEOTIDE SEQUENCE [LARGE SCALE GENOMIC DNA]</scope>
    <source>
        <strain evidence="5">lrivu.4.1</strain>
    </source>
</reference>
<keyword evidence="4" id="KW-0418">Kinase</keyword>
<dbReference type="GO" id="GO:0034338">
    <property type="term" value="F:short-chain carboxylesterase activity"/>
    <property type="evidence" value="ECO:0007669"/>
    <property type="project" value="TreeGrafter"/>
</dbReference>
<dbReference type="InterPro" id="IPR029058">
    <property type="entry name" value="AB_hydrolase_fold"/>
</dbReference>
<feature type="active site" description="Charge relay system" evidence="2">
    <location>
        <position position="294"/>
    </location>
</feature>
<evidence type="ECO:0000313" key="4">
    <source>
        <dbReference type="EMBL" id="GAD31009.1"/>
    </source>
</evidence>
<organism evidence="4 5">
    <name type="scientific">Photobacterium leiognathi lrivu.4.1</name>
    <dbReference type="NCBI Taxonomy" id="1248232"/>
    <lineage>
        <taxon>Bacteria</taxon>
        <taxon>Pseudomonadati</taxon>
        <taxon>Pseudomonadota</taxon>
        <taxon>Gammaproteobacteria</taxon>
        <taxon>Vibrionales</taxon>
        <taxon>Vibrionaceae</taxon>
        <taxon>Photobacterium</taxon>
    </lineage>
</organism>
<feature type="active site" description="Charge relay system" evidence="2">
    <location>
        <position position="140"/>
    </location>
</feature>
<dbReference type="GO" id="GO:0047372">
    <property type="term" value="F:monoacylglycerol lipase activity"/>
    <property type="evidence" value="ECO:0007669"/>
    <property type="project" value="TreeGrafter"/>
</dbReference>
<dbReference type="InterPro" id="IPR000073">
    <property type="entry name" value="AB_hydrolase_1"/>
</dbReference>
<proteinExistence type="inferred from homology"/>
<dbReference type="SUPFAM" id="SSF53474">
    <property type="entry name" value="alpha/beta-Hydrolases"/>
    <property type="match status" value="1"/>
</dbReference>
<protein>
    <submittedName>
        <fullName evidence="4">Hydrolase, alpha/beta fold family functionally coupled to Phosphoribulokinase</fullName>
    </submittedName>
</protein>
<accession>A0A0U1P8W4</accession>
<dbReference type="Proteomes" id="UP000030675">
    <property type="component" value="Unassembled WGS sequence"/>
</dbReference>
<dbReference type="AlphaFoldDB" id="A0A0U1P8W4"/>
<dbReference type="FunFam" id="3.40.50.1820:FF:000080">
    <property type="entry name" value="Alpha/beta hydrolase"/>
    <property type="match status" value="1"/>
</dbReference>
<comment type="similarity">
    <text evidence="1">Belongs to the AB hydrolase superfamily. AB hydrolase 4 family.</text>
</comment>
<dbReference type="EMBL" id="DF196819">
    <property type="protein sequence ID" value="GAD31009.1"/>
    <property type="molecule type" value="Genomic_DNA"/>
</dbReference>
<evidence type="ECO:0000256" key="1">
    <source>
        <dbReference type="ARBA" id="ARBA00010884"/>
    </source>
</evidence>
<feature type="active site" description="Charge relay system" evidence="2">
    <location>
        <position position="267"/>
    </location>
</feature>
<dbReference type="GO" id="GO:0016301">
    <property type="term" value="F:kinase activity"/>
    <property type="evidence" value="ECO:0007669"/>
    <property type="project" value="UniProtKB-KW"/>
</dbReference>
<evidence type="ECO:0000256" key="2">
    <source>
        <dbReference type="PIRSR" id="PIRSR005211-1"/>
    </source>
</evidence>
<dbReference type="NCBIfam" id="NF008218">
    <property type="entry name" value="PRK10985.1"/>
    <property type="match status" value="1"/>
</dbReference>
<name>A0A0U1P8W4_PHOLE</name>
<sequence length="339" mass="38435">MSSFTPAFGLQNPHIQTLLPRFVRRAPLFTPITQRITTPDDDFLDLACTAQPEPSNSTEPLMILFHGLEGSFHSPYANGLLHAAKQQGWLAVMMHFRGCSEELNKQPRGYHSGEIEDARFFITWLRQQFPYRPFVAVGVSLGGNVLVNYLAHYGDKSELVAAQAISPPLDLASCSERIQQGFSKVYQQYLLSSMKRTMAKRIDHHPDKMPLSQQALDEIKTVWQFDNLITAPLHGFRDADDYYQRCSGINQLEKITTPLRIIHAKDDPFMTEAVIPKQTLPNNIEYDLLEKGGHVGFVGGTLFKPQFWLEHTVPEWFAKQLQTSQVKQPQPITLQEVAS</sequence>
<keyword evidence="4" id="KW-0378">Hydrolase</keyword>
<dbReference type="Pfam" id="PF00561">
    <property type="entry name" value="Abhydrolase_1"/>
    <property type="match status" value="1"/>
</dbReference>
<evidence type="ECO:0000259" key="3">
    <source>
        <dbReference type="Pfam" id="PF00561"/>
    </source>
</evidence>
<dbReference type="InterPro" id="IPR050960">
    <property type="entry name" value="AB_hydrolase_4_sf"/>
</dbReference>
<dbReference type="InterPro" id="IPR012020">
    <property type="entry name" value="ABHD4"/>
</dbReference>
<keyword evidence="4" id="KW-0808">Transferase</keyword>
<dbReference type="PANTHER" id="PTHR10794:SF94">
    <property type="entry name" value="ESTERASE YHET-RELATED"/>
    <property type="match status" value="1"/>
</dbReference>
<dbReference type="HOGENOM" id="CLU_032487_0_0_6"/>
<dbReference type="eggNOG" id="COG0429">
    <property type="taxonomic scope" value="Bacteria"/>
</dbReference>
<evidence type="ECO:0000313" key="5">
    <source>
        <dbReference type="Proteomes" id="UP000030675"/>
    </source>
</evidence>
<gene>
    <name evidence="4" type="ORF">PLEI_2666</name>
</gene>
<dbReference type="RefSeq" id="WP_023933760.1">
    <property type="nucleotide sequence ID" value="NZ_DF196819.1"/>
</dbReference>
<feature type="domain" description="AB hydrolase-1" evidence="3">
    <location>
        <begin position="60"/>
        <end position="298"/>
    </location>
</feature>
<dbReference type="PIRSF" id="PIRSF005211">
    <property type="entry name" value="Ab_hydro_YheT"/>
    <property type="match status" value="1"/>
</dbReference>
<dbReference type="PANTHER" id="PTHR10794">
    <property type="entry name" value="ABHYDROLASE DOMAIN-CONTAINING PROTEIN"/>
    <property type="match status" value="1"/>
</dbReference>